<accession>A0ABS9HST9</accession>
<sequence>MVSGIVTALLLVLFVAGWIRLWSPKLKPELDAAAYLPLEEDASPRISGETRR</sequence>
<reference evidence="1" key="2">
    <citation type="submission" date="2022-01" db="EMBL/GenBank/DDBJ databases">
        <authorList>
            <person name="Zhou L.Y."/>
        </authorList>
    </citation>
    <scope>NUCLEOTIDE SEQUENCE</scope>
    <source>
        <strain evidence="1">TLK-CK17</strain>
    </source>
</reference>
<reference evidence="1" key="1">
    <citation type="submission" date="2022-01" db="EMBL/GenBank/DDBJ databases">
        <title>Lysobacter chinensis sp. nov., a bacterium isolated from cow dung compost.</title>
        <authorList>
            <person name="Liu Y."/>
        </authorList>
    </citation>
    <scope>NUCLEOTIDE SEQUENCE</scope>
    <source>
        <strain evidence="1">TLK-CK17</strain>
    </source>
</reference>
<comment type="caution">
    <text evidence="1">The sequence shown here is derived from an EMBL/GenBank/DDBJ whole genome shotgun (WGS) entry which is preliminary data.</text>
</comment>
<proteinExistence type="predicted"/>
<gene>
    <name evidence="1" type="ORF">L3V18_06365</name>
</gene>
<organism evidence="1 2">
    <name type="scientific">Marilutibacter chinensis</name>
    <dbReference type="NCBI Taxonomy" id="2912247"/>
    <lineage>
        <taxon>Bacteria</taxon>
        <taxon>Pseudomonadati</taxon>
        <taxon>Pseudomonadota</taxon>
        <taxon>Gammaproteobacteria</taxon>
        <taxon>Lysobacterales</taxon>
        <taxon>Lysobacteraceae</taxon>
        <taxon>Marilutibacter</taxon>
    </lineage>
</organism>
<dbReference type="RefSeq" id="WP_237053848.1">
    <property type="nucleotide sequence ID" value="NZ_JAKJPO010000003.1"/>
</dbReference>
<name>A0ABS9HST9_9GAMM</name>
<dbReference type="Proteomes" id="UP001430796">
    <property type="component" value="Unassembled WGS sequence"/>
</dbReference>
<protein>
    <submittedName>
        <fullName evidence="1">Cbb3-type cytochrome c oxidase subunit 3</fullName>
    </submittedName>
</protein>
<keyword evidence="2" id="KW-1185">Reference proteome</keyword>
<evidence type="ECO:0000313" key="2">
    <source>
        <dbReference type="Proteomes" id="UP001430796"/>
    </source>
</evidence>
<evidence type="ECO:0000313" key="1">
    <source>
        <dbReference type="EMBL" id="MCF7221415.1"/>
    </source>
</evidence>
<dbReference type="EMBL" id="JAKJPO010000003">
    <property type="protein sequence ID" value="MCF7221415.1"/>
    <property type="molecule type" value="Genomic_DNA"/>
</dbReference>